<dbReference type="Proteomes" id="UP000078340">
    <property type="component" value="Unassembled WGS sequence"/>
</dbReference>
<evidence type="ECO:0000313" key="2">
    <source>
        <dbReference type="EMBL" id="OAQ95328.1"/>
    </source>
</evidence>
<gene>
    <name evidence="2" type="ORF">VFPFJ_01438</name>
</gene>
<protein>
    <submittedName>
        <fullName evidence="2">Uncharacterized protein</fullName>
    </submittedName>
</protein>
<feature type="compositionally biased region" description="Low complexity" evidence="1">
    <location>
        <begin position="58"/>
        <end position="72"/>
    </location>
</feature>
<dbReference type="AlphaFoldDB" id="A0A179I0P8"/>
<evidence type="ECO:0000256" key="1">
    <source>
        <dbReference type="SAM" id="MobiDB-lite"/>
    </source>
</evidence>
<evidence type="ECO:0000313" key="3">
    <source>
        <dbReference type="Proteomes" id="UP000078340"/>
    </source>
</evidence>
<accession>A0A179I0P8</accession>
<name>A0A179I0P8_PURLI</name>
<organism evidence="2 3">
    <name type="scientific">Purpureocillium lilacinum</name>
    <name type="common">Paecilomyces lilacinus</name>
    <dbReference type="NCBI Taxonomy" id="33203"/>
    <lineage>
        <taxon>Eukaryota</taxon>
        <taxon>Fungi</taxon>
        <taxon>Dikarya</taxon>
        <taxon>Ascomycota</taxon>
        <taxon>Pezizomycotina</taxon>
        <taxon>Sordariomycetes</taxon>
        <taxon>Hypocreomycetidae</taxon>
        <taxon>Hypocreales</taxon>
        <taxon>Ophiocordycipitaceae</taxon>
        <taxon>Purpureocillium</taxon>
    </lineage>
</organism>
<dbReference type="EMBL" id="LSBI01000001">
    <property type="protein sequence ID" value="OAQ95328.1"/>
    <property type="molecule type" value="Genomic_DNA"/>
</dbReference>
<proteinExistence type="predicted"/>
<sequence>MGVLSGRGATTGRPVPETRVVPGGGKLPVAVARIRARAPENDPQRGWVWSASTKQVGPSASIRASSSRGSGPEANPGTRRVVRFPSWAPSLPANAPSTYTRHTPSPLPHCGDSVIASTPGIVTRVQIQDIPLLLRSLQIFSSHCRAPCLLHLRGHDVARRETKGLAETRLQR</sequence>
<comment type="caution">
    <text evidence="2">The sequence shown here is derived from an EMBL/GenBank/DDBJ whole genome shotgun (WGS) entry which is preliminary data.</text>
</comment>
<reference evidence="2 3" key="1">
    <citation type="submission" date="2016-02" db="EMBL/GenBank/DDBJ databases">
        <title>Biosynthesis of antibiotic leucinostatins and their inhibition on Phytophthora in bio-control Purpureocillium lilacinum.</title>
        <authorList>
            <person name="Wang G."/>
            <person name="Liu Z."/>
            <person name="Lin R."/>
            <person name="Li E."/>
            <person name="Mao Z."/>
            <person name="Ling J."/>
            <person name="Yin W."/>
            <person name="Xie B."/>
        </authorList>
    </citation>
    <scope>NUCLEOTIDE SEQUENCE [LARGE SCALE GENOMIC DNA]</scope>
    <source>
        <strain evidence="2">PLFJ-1</strain>
    </source>
</reference>
<feature type="region of interest" description="Disordered" evidence="1">
    <location>
        <begin position="1"/>
        <end position="80"/>
    </location>
</feature>